<dbReference type="SUPFAM" id="SSF52540">
    <property type="entry name" value="P-loop containing nucleoside triphosphate hydrolases"/>
    <property type="match status" value="1"/>
</dbReference>
<dbReference type="OrthoDB" id="9814769at2"/>
<gene>
    <name evidence="2" type="ORF">DLM85_06905</name>
</gene>
<organism evidence="2 3">
    <name type="scientific">Hymenobacter edaphi</name>
    <dbReference type="NCBI Taxonomy" id="2211146"/>
    <lineage>
        <taxon>Bacteria</taxon>
        <taxon>Pseudomonadati</taxon>
        <taxon>Bacteroidota</taxon>
        <taxon>Cytophagia</taxon>
        <taxon>Cytophagales</taxon>
        <taxon>Hymenobacteraceae</taxon>
        <taxon>Hymenobacter</taxon>
    </lineage>
</organism>
<dbReference type="RefSeq" id="WP_111477308.1">
    <property type="nucleotide sequence ID" value="NZ_QHKM01000001.1"/>
</dbReference>
<comment type="caution">
    <text evidence="2">The sequence shown here is derived from an EMBL/GenBank/DDBJ whole genome shotgun (WGS) entry which is preliminary data.</text>
</comment>
<dbReference type="InterPro" id="IPR057224">
    <property type="entry name" value="DUF7902"/>
</dbReference>
<dbReference type="Pfam" id="PF12458">
    <property type="entry name" value="DUF3686"/>
    <property type="match status" value="1"/>
</dbReference>
<proteinExistence type="predicted"/>
<name>A0A328BZG8_9BACT</name>
<dbReference type="Pfam" id="PF25472">
    <property type="entry name" value="DUF7902"/>
    <property type="match status" value="1"/>
</dbReference>
<dbReference type="Pfam" id="PF00004">
    <property type="entry name" value="AAA"/>
    <property type="match status" value="1"/>
</dbReference>
<dbReference type="InterPro" id="IPR020958">
    <property type="entry name" value="DUF3686"/>
</dbReference>
<dbReference type="EMBL" id="QHKM01000001">
    <property type="protein sequence ID" value="RAK70558.1"/>
    <property type="molecule type" value="Genomic_DNA"/>
</dbReference>
<dbReference type="Gene3D" id="1.20.58.60">
    <property type="match status" value="1"/>
</dbReference>
<dbReference type="GO" id="GO:0005524">
    <property type="term" value="F:ATP binding"/>
    <property type="evidence" value="ECO:0007669"/>
    <property type="project" value="InterPro"/>
</dbReference>
<accession>A0A328BZG8</accession>
<evidence type="ECO:0000313" key="2">
    <source>
        <dbReference type="EMBL" id="RAK70558.1"/>
    </source>
</evidence>
<dbReference type="InterPro" id="IPR027417">
    <property type="entry name" value="P-loop_NTPase"/>
</dbReference>
<dbReference type="GO" id="GO:0016887">
    <property type="term" value="F:ATP hydrolysis activity"/>
    <property type="evidence" value="ECO:0007669"/>
    <property type="project" value="InterPro"/>
</dbReference>
<evidence type="ECO:0000313" key="3">
    <source>
        <dbReference type="Proteomes" id="UP000248553"/>
    </source>
</evidence>
<protein>
    <submittedName>
        <fullName evidence="2">AAA family ATPase</fullName>
    </submittedName>
</protein>
<keyword evidence="3" id="KW-1185">Reference proteome</keyword>
<dbReference type="InterPro" id="IPR003959">
    <property type="entry name" value="ATPase_AAA_core"/>
</dbReference>
<feature type="domain" description="AAA+ ATPase" evidence="1">
    <location>
        <begin position="1322"/>
        <end position="1471"/>
    </location>
</feature>
<dbReference type="InterPro" id="IPR003593">
    <property type="entry name" value="AAA+_ATPase"/>
</dbReference>
<dbReference type="Gene3D" id="3.40.50.300">
    <property type="entry name" value="P-loop containing nucleotide triphosphate hydrolases"/>
    <property type="match status" value="1"/>
</dbReference>
<dbReference type="Proteomes" id="UP000248553">
    <property type="component" value="Unassembled WGS sequence"/>
</dbReference>
<dbReference type="SMART" id="SM00382">
    <property type="entry name" value="AAA"/>
    <property type="match status" value="1"/>
</dbReference>
<evidence type="ECO:0000259" key="1">
    <source>
        <dbReference type="SMART" id="SM00382"/>
    </source>
</evidence>
<sequence>MEQTAAPQLETGTYEILRNRLTKGGSELRVRLDKLNTERKKVFGALDWQLLGTGRITTEHNCVPMDMVALGDQFLFGYNVLLGLKTEVELTDIFGVYAYRRPEFHPVGLELLNDKTFIEELRNLYKYYKKTRFVKFAQRGEHLFMVFRVGKTPNDIKTFKWLVQGQTLTYLDNRSDHEYTFPPQHEFQWKRATRDMHRAGKYPHISIEDKVFVETVGGDLTIKVEDNTKTGQGIYAEPVENKDQTLDDAEIHYAVVGQLVLLKIRPYQEPQFRYFLYNTKLRQAQRLDALADACVLLPDGHGLIFPHGYYLQTGDGKQFEQVPPELVFERRVAAPNGEDFLYVFFQKDNGLYLLLSYNLISQRVAAPIVCHGYALFENGELCYFRADEEPKKHHAVQIWQTPYTAPDFQLPAAQDGYLGKLGNKEIVRAMAEAQEVLTLIGKDDSYTGLYLDLIRRTTSLTDTYHWLAEPGAEKLAEPLQEIRQAATAAVEEFDKVQRIRRSTQETTQQVLGRAAELRDLIKRTADATEVQQYVQQLADLRTVRGEVISLKELRYVELPAVDKAAGELQSLSQEVAQRTVDFLLRDDALAPYAARVQALGAGIDQLPTVTEANKLEQELNGVAAELELLIEVVGNLPIADPTQTTRIIDNISGIYAGFNQLRAALKRRRQTLAGTEAQAEFSAQLKLLEQALVNYLDLSDTPAKCDEYLSRLMVQLEELEGKFPEFDQFLSQLASRREEAYEAFEARKQSLVAARNQRASALLQSAERMLKAVHNRVTKLTSIADINGYFAADVMVEKVRRTVDELLSLGDAVKADDLQSRLKTLREDAVRQLKDRADLFTDGGQAVRFGPHTFTVNTQPLELTLVLRDGTLHYHLTGTNFFRPVESEAVQQARPVWEQTLPSENQDVYRAEFLADYLLRAAQHPRPAQDGAPAVLTVAELERLGPAELLGYVQQHMAPRYAEGYLKGVHDHDAAQILSALVRLTRTAGLLRYPADTRAAAALYWHRFAPAEQKAHWQRQIQGLALLLQVFPDAQETGQLTAELQAAIETFAAKTGLFTPQEVAEAGEYLLHELIQQSSAPSLAAPQPAAGPGGLVEGRGSLPVEQLQTPPTPFTTSAEAADLYDAFQKQLKERRASETFESSVAALSGQPTAQFQLIRQWLQAFVSAAVAPPSAALFAESKERGPGGEVAVLLATGGYAPEKVVRTPLTEVLPDMRGNHPRIVTSNDQQTTKNEYHLDFPAFRRRLHQYRTHTLPQFEAYQTLKKDLLAQAAADMLLDDFRPRVLTSFVRNQLIDQVYLPLIGANLAKQIGTAGEGKRTDLMGLLLLISPPGYGKTTLLEYVANRLGLIFMKINGPAIGHAVTSVDPAQAPNAGARQELEKLNLAFEMGDNVMIYVDDIQHCHPEFLQKFISLCDAQRKIEGVYQGRARTYDFRGRKVCVVMAGNPYTESGEVFRIPDMLANRADIYNLGDILTAGSEQAFRLSYLENALTSHPTLARLAAQAPQDVPTLLRLAETNSADGLSFEGNHSPEELNEYVAVLRQLLRLRDVVARVNAAYISSAAQADAYRTEPPFKLQGSYRNMNKLAEKVRPVMNDQEIEQLLAAHYESEAQTLTSATEANLLKLRELLGWLTPEQQQRWQQIKQTYLENLRNSGAGQLLQMLDKLESIAGGLSGIREALKNN</sequence>
<reference evidence="3" key="1">
    <citation type="submission" date="2018-05" db="EMBL/GenBank/DDBJ databases">
        <authorList>
            <person name="Nie L."/>
        </authorList>
    </citation>
    <scope>NUCLEOTIDE SEQUENCE [LARGE SCALE GENOMIC DNA]</scope>
    <source>
        <strain evidence="3">NL</strain>
    </source>
</reference>